<accession>A0A3B4CMB7</accession>
<sequence>MCLYCTFHKNCSGTYNFTCFSIKRIVSSETPSLDFLTFAKALERTLLTDSLALLLNCLASLARFSLCSRKTHLGTGTLMMVPSTSGFSFMLLSCRARVAAAVLVMFTTMSCGDFMEIWPSWFRGNFPSLVVTVMWSSAPVRMPRLRLKSSFSVASTVAISSFTSSRLMMSSTRAALMLTLAAWPFAFAAEQWRD</sequence>
<reference evidence="1 2" key="1">
    <citation type="submission" date="2020-10" db="EMBL/GenBank/DDBJ databases">
        <title>Pygocentrus nattereri (red-bellied piranha) genome, fPygNat1, primary haplotype.</title>
        <authorList>
            <person name="Myers G."/>
            <person name="Meyer A."/>
            <person name="Karagic N."/>
            <person name="Pippel M."/>
            <person name="Winkler S."/>
            <person name="Tracey A."/>
            <person name="Wood J."/>
            <person name="Formenti G."/>
            <person name="Howe K."/>
            <person name="Fedrigo O."/>
            <person name="Jarvis E.D."/>
        </authorList>
    </citation>
    <scope>NUCLEOTIDE SEQUENCE [LARGE SCALE GENOMIC DNA]</scope>
</reference>
<keyword evidence="2" id="KW-1185">Reference proteome</keyword>
<reference evidence="1" key="3">
    <citation type="submission" date="2025-09" db="UniProtKB">
        <authorList>
            <consortium name="Ensembl"/>
        </authorList>
    </citation>
    <scope>IDENTIFICATION</scope>
</reference>
<name>A0A3B4CMB7_PYGNA</name>
<dbReference type="Proteomes" id="UP001501920">
    <property type="component" value="Chromosome 18"/>
</dbReference>
<organism evidence="1 2">
    <name type="scientific">Pygocentrus nattereri</name>
    <name type="common">Red-bellied piranha</name>
    <dbReference type="NCBI Taxonomy" id="42514"/>
    <lineage>
        <taxon>Eukaryota</taxon>
        <taxon>Metazoa</taxon>
        <taxon>Chordata</taxon>
        <taxon>Craniata</taxon>
        <taxon>Vertebrata</taxon>
        <taxon>Euteleostomi</taxon>
        <taxon>Actinopterygii</taxon>
        <taxon>Neopterygii</taxon>
        <taxon>Teleostei</taxon>
        <taxon>Ostariophysi</taxon>
        <taxon>Characiformes</taxon>
        <taxon>Characoidei</taxon>
        <taxon>Pygocentrus</taxon>
    </lineage>
</organism>
<reference evidence="1" key="2">
    <citation type="submission" date="2025-08" db="UniProtKB">
        <authorList>
            <consortium name="Ensembl"/>
        </authorList>
    </citation>
    <scope>IDENTIFICATION</scope>
</reference>
<dbReference type="Ensembl" id="ENSPNAT00000019108.2">
    <property type="protein sequence ID" value="ENSPNAP00000011966.2"/>
    <property type="gene ID" value="ENSPNAG00000017682.2"/>
</dbReference>
<dbReference type="OMA" id="VWDCPFP"/>
<evidence type="ECO:0000313" key="2">
    <source>
        <dbReference type="Proteomes" id="UP001501920"/>
    </source>
</evidence>
<evidence type="ECO:0000313" key="1">
    <source>
        <dbReference type="Ensembl" id="ENSPNAP00000011966.2"/>
    </source>
</evidence>
<proteinExistence type="predicted"/>
<dbReference type="GeneTree" id="ENSGT00940000177220"/>
<protein>
    <submittedName>
        <fullName evidence="1">Uncharacterized protein</fullName>
    </submittedName>
</protein>
<dbReference type="AlphaFoldDB" id="A0A3B4CMB7"/>